<dbReference type="Pfam" id="PF16925">
    <property type="entry name" value="TetR_C_13"/>
    <property type="match status" value="1"/>
</dbReference>
<sequence length="193" mass="20768">MPAPKQHDTDAFIDRAMRVFWSRGYEGTSINDLVQATGVNRGSIYASFEGKRDIFLAALDRYDERYRARFLAGLIAAGGPREAILAAFRAAAEQVTTPESPAGCLIVNSAVELAPHDPEIAAAVTASLGELRAFFRQRIAEAQAAGDIAPDLDAEATTTTLYALFLGLRVMSRANAPAAQKEQIVVQAMRLLG</sequence>
<protein>
    <submittedName>
        <fullName evidence="6">TetR/AcrR family transcriptional regulator</fullName>
    </submittedName>
</protein>
<evidence type="ECO:0000256" key="3">
    <source>
        <dbReference type="ARBA" id="ARBA00023163"/>
    </source>
</evidence>
<dbReference type="InterPro" id="IPR009057">
    <property type="entry name" value="Homeodomain-like_sf"/>
</dbReference>
<dbReference type="SUPFAM" id="SSF46689">
    <property type="entry name" value="Homeodomain-like"/>
    <property type="match status" value="1"/>
</dbReference>
<accession>A0ABT2NK13</accession>
<feature type="domain" description="HTH tetR-type" evidence="5">
    <location>
        <begin position="6"/>
        <end position="66"/>
    </location>
</feature>
<dbReference type="Gene3D" id="1.10.357.10">
    <property type="entry name" value="Tetracycline Repressor, domain 2"/>
    <property type="match status" value="1"/>
</dbReference>
<dbReference type="Pfam" id="PF00440">
    <property type="entry name" value="TetR_N"/>
    <property type="match status" value="1"/>
</dbReference>
<feature type="DNA-binding region" description="H-T-H motif" evidence="4">
    <location>
        <begin position="29"/>
        <end position="48"/>
    </location>
</feature>
<name>A0ABT2NK13_9RHOB</name>
<evidence type="ECO:0000313" key="7">
    <source>
        <dbReference type="Proteomes" id="UP001205601"/>
    </source>
</evidence>
<dbReference type="Gene3D" id="1.10.10.60">
    <property type="entry name" value="Homeodomain-like"/>
    <property type="match status" value="1"/>
</dbReference>
<keyword evidence="3" id="KW-0804">Transcription</keyword>
<keyword evidence="7" id="KW-1185">Reference proteome</keyword>
<dbReference type="RefSeq" id="WP_261494677.1">
    <property type="nucleotide sequence ID" value="NZ_JAOCQF010000001.1"/>
</dbReference>
<evidence type="ECO:0000259" key="5">
    <source>
        <dbReference type="PROSITE" id="PS50977"/>
    </source>
</evidence>
<reference evidence="7" key="1">
    <citation type="submission" date="2023-07" db="EMBL/GenBank/DDBJ databases">
        <title>Defluviimonas sediminis sp. nov., isolated from mangrove sediment.</title>
        <authorList>
            <person name="Liu L."/>
            <person name="Li J."/>
            <person name="Huang Y."/>
            <person name="Pan J."/>
            <person name="Li M."/>
        </authorList>
    </citation>
    <scope>NUCLEOTIDE SEQUENCE [LARGE SCALE GENOMIC DNA]</scope>
    <source>
        <strain evidence="7">FT324</strain>
    </source>
</reference>
<dbReference type="PANTHER" id="PTHR47506">
    <property type="entry name" value="TRANSCRIPTIONAL REGULATORY PROTEIN"/>
    <property type="match status" value="1"/>
</dbReference>
<dbReference type="PROSITE" id="PS50977">
    <property type="entry name" value="HTH_TETR_2"/>
    <property type="match status" value="1"/>
</dbReference>
<organism evidence="6 7">
    <name type="scientific">Albidovulum sediminis</name>
    <dbReference type="NCBI Taxonomy" id="3066345"/>
    <lineage>
        <taxon>Bacteria</taxon>
        <taxon>Pseudomonadati</taxon>
        <taxon>Pseudomonadota</taxon>
        <taxon>Alphaproteobacteria</taxon>
        <taxon>Rhodobacterales</taxon>
        <taxon>Paracoccaceae</taxon>
        <taxon>Albidovulum</taxon>
    </lineage>
</organism>
<dbReference type="Proteomes" id="UP001205601">
    <property type="component" value="Unassembled WGS sequence"/>
</dbReference>
<dbReference type="SUPFAM" id="SSF48498">
    <property type="entry name" value="Tetracyclin repressor-like, C-terminal domain"/>
    <property type="match status" value="1"/>
</dbReference>
<proteinExistence type="predicted"/>
<dbReference type="InterPro" id="IPR011075">
    <property type="entry name" value="TetR_C"/>
</dbReference>
<dbReference type="InterPro" id="IPR036271">
    <property type="entry name" value="Tet_transcr_reg_TetR-rel_C_sf"/>
</dbReference>
<dbReference type="PRINTS" id="PR00455">
    <property type="entry name" value="HTHTETR"/>
</dbReference>
<dbReference type="EMBL" id="JAOCQF010000001">
    <property type="protein sequence ID" value="MCT8329260.1"/>
    <property type="molecule type" value="Genomic_DNA"/>
</dbReference>
<evidence type="ECO:0000256" key="2">
    <source>
        <dbReference type="ARBA" id="ARBA00023125"/>
    </source>
</evidence>
<dbReference type="InterPro" id="IPR001647">
    <property type="entry name" value="HTH_TetR"/>
</dbReference>
<keyword evidence="2 4" id="KW-0238">DNA-binding</keyword>
<evidence type="ECO:0000256" key="1">
    <source>
        <dbReference type="ARBA" id="ARBA00023015"/>
    </source>
</evidence>
<evidence type="ECO:0000256" key="4">
    <source>
        <dbReference type="PROSITE-ProRule" id="PRU00335"/>
    </source>
</evidence>
<gene>
    <name evidence="6" type="ORF">N5I32_07025</name>
</gene>
<evidence type="ECO:0000313" key="6">
    <source>
        <dbReference type="EMBL" id="MCT8329260.1"/>
    </source>
</evidence>
<comment type="caution">
    <text evidence="6">The sequence shown here is derived from an EMBL/GenBank/DDBJ whole genome shotgun (WGS) entry which is preliminary data.</text>
</comment>
<dbReference type="PANTHER" id="PTHR47506:SF1">
    <property type="entry name" value="HTH-TYPE TRANSCRIPTIONAL REGULATOR YJDC"/>
    <property type="match status" value="1"/>
</dbReference>
<keyword evidence="1" id="KW-0805">Transcription regulation</keyword>